<comment type="caution">
    <text evidence="2">The sequence shown here is derived from an EMBL/GenBank/DDBJ whole genome shotgun (WGS) entry which is preliminary data.</text>
</comment>
<feature type="region of interest" description="Disordered" evidence="1">
    <location>
        <begin position="152"/>
        <end position="202"/>
    </location>
</feature>
<gene>
    <name evidence="2" type="ORF">EVAR_57369_1</name>
</gene>
<evidence type="ECO:0000313" key="2">
    <source>
        <dbReference type="EMBL" id="GBP86248.1"/>
    </source>
</evidence>
<name>A0A4C1ZEN4_EUMVA</name>
<evidence type="ECO:0000313" key="3">
    <source>
        <dbReference type="Proteomes" id="UP000299102"/>
    </source>
</evidence>
<evidence type="ECO:0000256" key="1">
    <source>
        <dbReference type="SAM" id="MobiDB-lite"/>
    </source>
</evidence>
<dbReference type="EMBL" id="BGZK01001782">
    <property type="protein sequence ID" value="GBP86248.1"/>
    <property type="molecule type" value="Genomic_DNA"/>
</dbReference>
<organism evidence="2 3">
    <name type="scientific">Eumeta variegata</name>
    <name type="common">Bagworm moth</name>
    <name type="synonym">Eumeta japonica</name>
    <dbReference type="NCBI Taxonomy" id="151549"/>
    <lineage>
        <taxon>Eukaryota</taxon>
        <taxon>Metazoa</taxon>
        <taxon>Ecdysozoa</taxon>
        <taxon>Arthropoda</taxon>
        <taxon>Hexapoda</taxon>
        <taxon>Insecta</taxon>
        <taxon>Pterygota</taxon>
        <taxon>Neoptera</taxon>
        <taxon>Endopterygota</taxon>
        <taxon>Lepidoptera</taxon>
        <taxon>Glossata</taxon>
        <taxon>Ditrysia</taxon>
        <taxon>Tineoidea</taxon>
        <taxon>Psychidae</taxon>
        <taxon>Oiketicinae</taxon>
        <taxon>Eumeta</taxon>
    </lineage>
</organism>
<dbReference type="Proteomes" id="UP000299102">
    <property type="component" value="Unassembled WGS sequence"/>
</dbReference>
<proteinExistence type="predicted"/>
<dbReference type="OrthoDB" id="7339153at2759"/>
<accession>A0A4C1ZEN4</accession>
<reference evidence="2 3" key="1">
    <citation type="journal article" date="2019" name="Commun. Biol.">
        <title>The bagworm genome reveals a unique fibroin gene that provides high tensile strength.</title>
        <authorList>
            <person name="Kono N."/>
            <person name="Nakamura H."/>
            <person name="Ohtoshi R."/>
            <person name="Tomita M."/>
            <person name="Numata K."/>
            <person name="Arakawa K."/>
        </authorList>
    </citation>
    <scope>NUCLEOTIDE SEQUENCE [LARGE SCALE GENOMIC DNA]</scope>
</reference>
<protein>
    <submittedName>
        <fullName evidence="2">Uncharacterized protein</fullName>
    </submittedName>
</protein>
<sequence length="202" mass="22186">MESEGSDDGARRKYRNSIMKQRILVVFGLVEIVLRCTLTMNDFQGLMMQPEGGSERAGARAPDVRPGGFPLRRFFRLWRFPLRFVLSYITDFLIDRPLPGTNRIAEESAGVPVFIAGPENFACSETAAVFSFRFFNGKKSTSRAEKTRVARCGVGDGADDDGRRAAAPERNGLARDAAKPPAPERTPARPSGGRAVRPPPTV</sequence>
<keyword evidence="3" id="KW-1185">Reference proteome</keyword>
<feature type="compositionally biased region" description="Basic and acidic residues" evidence="1">
    <location>
        <begin position="160"/>
        <end position="178"/>
    </location>
</feature>
<dbReference type="AlphaFoldDB" id="A0A4C1ZEN4"/>